<organism evidence="3 4">
    <name type="scientific">Tribonema minus</name>
    <dbReference type="NCBI Taxonomy" id="303371"/>
    <lineage>
        <taxon>Eukaryota</taxon>
        <taxon>Sar</taxon>
        <taxon>Stramenopiles</taxon>
        <taxon>Ochrophyta</taxon>
        <taxon>PX clade</taxon>
        <taxon>Xanthophyceae</taxon>
        <taxon>Tribonematales</taxon>
        <taxon>Tribonemataceae</taxon>
        <taxon>Tribonema</taxon>
    </lineage>
</organism>
<feature type="region of interest" description="Disordered" evidence="1">
    <location>
        <begin position="1"/>
        <end position="20"/>
    </location>
</feature>
<feature type="compositionally biased region" description="Low complexity" evidence="1">
    <location>
        <begin position="143"/>
        <end position="155"/>
    </location>
</feature>
<keyword evidence="4" id="KW-1185">Reference proteome</keyword>
<comment type="caution">
    <text evidence="3">The sequence shown here is derived from an EMBL/GenBank/DDBJ whole genome shotgun (WGS) entry which is preliminary data.</text>
</comment>
<dbReference type="AlphaFoldDB" id="A0A835ZJ60"/>
<dbReference type="EMBL" id="JAFCMP010000001">
    <property type="protein sequence ID" value="KAG5193117.1"/>
    <property type="molecule type" value="Genomic_DNA"/>
</dbReference>
<dbReference type="Pfam" id="PF22770">
    <property type="entry name" value="POP1_C"/>
    <property type="match status" value="1"/>
</dbReference>
<feature type="region of interest" description="Disordered" evidence="1">
    <location>
        <begin position="136"/>
        <end position="190"/>
    </location>
</feature>
<proteinExistence type="predicted"/>
<evidence type="ECO:0000313" key="3">
    <source>
        <dbReference type="EMBL" id="KAG5193117.1"/>
    </source>
</evidence>
<feature type="domain" description="POP1 C-terminal" evidence="2">
    <location>
        <begin position="194"/>
        <end position="263"/>
    </location>
</feature>
<reference evidence="3" key="1">
    <citation type="submission" date="2021-02" db="EMBL/GenBank/DDBJ databases">
        <title>First Annotated Genome of the Yellow-green Alga Tribonema minus.</title>
        <authorList>
            <person name="Mahan K.M."/>
        </authorList>
    </citation>
    <scope>NUCLEOTIDE SEQUENCE</scope>
    <source>
        <strain evidence="3">UTEX B ZZ1240</strain>
    </source>
</reference>
<evidence type="ECO:0000259" key="2">
    <source>
        <dbReference type="Pfam" id="PF22770"/>
    </source>
</evidence>
<dbReference type="InterPro" id="IPR055079">
    <property type="entry name" value="POP1_C"/>
</dbReference>
<evidence type="ECO:0000256" key="1">
    <source>
        <dbReference type="SAM" id="MobiDB-lite"/>
    </source>
</evidence>
<dbReference type="Proteomes" id="UP000664859">
    <property type="component" value="Unassembled WGS sequence"/>
</dbReference>
<evidence type="ECO:0000313" key="4">
    <source>
        <dbReference type="Proteomes" id="UP000664859"/>
    </source>
</evidence>
<dbReference type="InterPro" id="IPR029043">
    <property type="entry name" value="GcvT/YgfZ_C"/>
</dbReference>
<feature type="compositionally biased region" description="Low complexity" evidence="1">
    <location>
        <begin position="53"/>
        <end position="68"/>
    </location>
</feature>
<gene>
    <name evidence="3" type="ORF">JKP88DRAFT_291901</name>
</gene>
<feature type="region of interest" description="Disordered" evidence="1">
    <location>
        <begin position="35"/>
        <end position="76"/>
    </location>
</feature>
<dbReference type="SUPFAM" id="SSF101790">
    <property type="entry name" value="Aminomethyltransferase beta-barrel domain"/>
    <property type="match status" value="1"/>
</dbReference>
<name>A0A835ZJ60_9STRA</name>
<feature type="compositionally biased region" description="Gly residues" evidence="1">
    <location>
        <begin position="166"/>
        <end position="189"/>
    </location>
</feature>
<sequence>MDVDAPPAAQGHTAQPLPPHTAPFAVIRSRLYAAPFGPAPPPPPRRERRRAAAEVGGAWESAAARRGGAPPPPPPLAMPTLLPVRIVLSKGVPVAGARVYAASHAHYDIWEAAQQRGQRWPGCACAPPACGGTSAIDADDSGSEASAAGDTGAEARTGRRRSDSNDGGGGGGSGGGGGGDGGGGGGGGDAAIESALGEPIGAVTSGGYAHGCGVGVALALCEAQAVAHAVRVAQARHCRRRRALVLVRSPCSSVARPGLLEIVFT</sequence>
<protein>
    <recommendedName>
        <fullName evidence="2">POP1 C-terminal domain-containing protein</fullName>
    </recommendedName>
</protein>
<accession>A0A835ZJ60</accession>